<keyword evidence="2" id="KW-0808">Transferase</keyword>
<feature type="binding site" evidence="3">
    <location>
        <position position="186"/>
    </location>
    <ligand>
        <name>S-adenosyl-L-methionine</name>
        <dbReference type="ChEBI" id="CHEBI:59789"/>
    </ligand>
</feature>
<dbReference type="GO" id="GO:0070475">
    <property type="term" value="P:rRNA base methylation"/>
    <property type="evidence" value="ECO:0007669"/>
    <property type="project" value="TreeGrafter"/>
</dbReference>
<feature type="compositionally biased region" description="Basic and acidic residues" evidence="4">
    <location>
        <begin position="420"/>
        <end position="430"/>
    </location>
</feature>
<dbReference type="Proteomes" id="UP000606974">
    <property type="component" value="Unassembled WGS sequence"/>
</dbReference>
<feature type="region of interest" description="Disordered" evidence="4">
    <location>
        <begin position="193"/>
        <end position="216"/>
    </location>
</feature>
<organism evidence="5 6">
    <name type="scientific">Endocarpon pusillum</name>
    <dbReference type="NCBI Taxonomy" id="364733"/>
    <lineage>
        <taxon>Eukaryota</taxon>
        <taxon>Fungi</taxon>
        <taxon>Dikarya</taxon>
        <taxon>Ascomycota</taxon>
        <taxon>Pezizomycotina</taxon>
        <taxon>Eurotiomycetes</taxon>
        <taxon>Chaetothyriomycetidae</taxon>
        <taxon>Verrucariales</taxon>
        <taxon>Verrucariaceae</taxon>
        <taxon>Endocarpon</taxon>
    </lineage>
</organism>
<feature type="compositionally biased region" description="Low complexity" evidence="4">
    <location>
        <begin position="193"/>
        <end position="204"/>
    </location>
</feature>
<dbReference type="GO" id="GO:0005634">
    <property type="term" value="C:nucleus"/>
    <property type="evidence" value="ECO:0007669"/>
    <property type="project" value="TreeGrafter"/>
</dbReference>
<dbReference type="AlphaFoldDB" id="A0A8H7A918"/>
<dbReference type="OrthoDB" id="514248at2759"/>
<dbReference type="GO" id="GO:0008168">
    <property type="term" value="F:methyltransferase activity"/>
    <property type="evidence" value="ECO:0007669"/>
    <property type="project" value="UniProtKB-UniRule"/>
</dbReference>
<protein>
    <recommendedName>
        <fullName evidence="7">U6 small nuclear RNA (adenine-(43)-N(6))-methyltransferase</fullName>
    </recommendedName>
</protein>
<feature type="compositionally biased region" description="Polar residues" evidence="4">
    <location>
        <begin position="205"/>
        <end position="216"/>
    </location>
</feature>
<dbReference type="PANTHER" id="PTHR13393">
    <property type="entry name" value="SAM-DEPENDENT METHYLTRANSFERASE"/>
    <property type="match status" value="1"/>
</dbReference>
<feature type="region of interest" description="Disordered" evidence="4">
    <location>
        <begin position="420"/>
        <end position="478"/>
    </location>
</feature>
<name>A0A8H7A918_9EURO</name>
<keyword evidence="6" id="KW-1185">Reference proteome</keyword>
<dbReference type="CDD" id="cd02440">
    <property type="entry name" value="AdoMet_MTases"/>
    <property type="match status" value="1"/>
</dbReference>
<evidence type="ECO:0000256" key="4">
    <source>
        <dbReference type="SAM" id="MobiDB-lite"/>
    </source>
</evidence>
<keyword evidence="3" id="KW-0949">S-adenosyl-L-methionine</keyword>
<dbReference type="InterPro" id="IPR010286">
    <property type="entry name" value="METTL16/RlmF"/>
</dbReference>
<feature type="compositionally biased region" description="Acidic residues" evidence="4">
    <location>
        <begin position="431"/>
        <end position="452"/>
    </location>
</feature>
<dbReference type="InterPro" id="IPR029063">
    <property type="entry name" value="SAM-dependent_MTases_sf"/>
</dbReference>
<evidence type="ECO:0000256" key="2">
    <source>
        <dbReference type="ARBA" id="ARBA00022679"/>
    </source>
</evidence>
<dbReference type="SUPFAM" id="SSF53335">
    <property type="entry name" value="S-adenosyl-L-methionine-dependent methyltransferases"/>
    <property type="match status" value="1"/>
</dbReference>
<evidence type="ECO:0000256" key="3">
    <source>
        <dbReference type="PIRSR" id="PIRSR037350-1"/>
    </source>
</evidence>
<evidence type="ECO:0000313" key="6">
    <source>
        <dbReference type="Proteomes" id="UP000606974"/>
    </source>
</evidence>
<accession>A0A8H7A918</accession>
<proteinExistence type="predicted"/>
<feature type="binding site" evidence="3">
    <location>
        <position position="107"/>
    </location>
    <ligand>
        <name>S-adenosyl-L-methionine</name>
        <dbReference type="ChEBI" id="CHEBI:59789"/>
    </ligand>
</feature>
<reference evidence="5" key="1">
    <citation type="submission" date="2020-02" db="EMBL/GenBank/DDBJ databases">
        <authorList>
            <person name="Palmer J.M."/>
        </authorList>
    </citation>
    <scope>NUCLEOTIDE SEQUENCE</scope>
    <source>
        <strain evidence="5">EPUS1.4</strain>
        <tissue evidence="5">Thallus</tissue>
    </source>
</reference>
<keyword evidence="1" id="KW-0489">Methyltransferase</keyword>
<dbReference type="Gene3D" id="3.40.50.150">
    <property type="entry name" value="Vaccinia Virus protein VP39"/>
    <property type="match status" value="1"/>
</dbReference>
<comment type="caution">
    <text evidence="5">The sequence shown here is derived from an EMBL/GenBank/DDBJ whole genome shotgun (WGS) entry which is preliminary data.</text>
</comment>
<evidence type="ECO:0000256" key="1">
    <source>
        <dbReference type="ARBA" id="ARBA00022603"/>
    </source>
</evidence>
<evidence type="ECO:0000313" key="5">
    <source>
        <dbReference type="EMBL" id="KAF7503624.1"/>
    </source>
</evidence>
<feature type="binding site" evidence="3">
    <location>
        <position position="73"/>
    </location>
    <ligand>
        <name>S-adenosyl-L-methionine</name>
        <dbReference type="ChEBI" id="CHEBI:59789"/>
    </ligand>
</feature>
<evidence type="ECO:0008006" key="7">
    <source>
        <dbReference type="Google" id="ProtNLM"/>
    </source>
</evidence>
<gene>
    <name evidence="5" type="ORF">GJ744_003446</name>
</gene>
<feature type="binding site" evidence="3">
    <location>
        <position position="131"/>
    </location>
    <ligand>
        <name>S-adenosyl-L-methionine</name>
        <dbReference type="ChEBI" id="CHEBI:59789"/>
    </ligand>
</feature>
<dbReference type="EMBL" id="JAACFV010000169">
    <property type="protein sequence ID" value="KAF7503624.1"/>
    <property type="molecule type" value="Genomic_DNA"/>
</dbReference>
<dbReference type="Pfam" id="PF05971">
    <property type="entry name" value="Methyltransf_10"/>
    <property type="match status" value="1"/>
</dbReference>
<feature type="compositionally biased region" description="Basic and acidic residues" evidence="4">
    <location>
        <begin position="465"/>
        <end position="478"/>
    </location>
</feature>
<sequence>MSPPPRDIYEHDVNFTALALQDPAFAKKLKPNKQLDFSDPESVLQLTKSLLHRDFEIDIELPNDRLCPPVPNRFNYIIWLQDLVDSTSHDYRESYDPRREVVGVDIGTGASAIYPLLGCRQRPNWRFIATEADEKSFDYARRNVARNGLADRIQVLKVEDAGGKDGPLVPESVLEKFERIDFVMTNPPFHSSQHSLLTSASSKSRPPNSVCTGSPSEMITPGGEVGFVTRLIHQSVSVQQEKRTTRTKVQWWSSMLGKLSSVGVVVERLRKAGCRNWAVKEFVHPGGKTRRWAVAWSFYGYRPASSVARGVGGRAVRAASASACANRGAVGAKKKKEGEEDGRHEEEVVVEGGLLPFPPEFEFEVQHAPGGVQEVGRRVDTEIGKLDLRWQWKPALGIGLGVAENGDCWSRKARRRKEQEMKMKELRLKEEDEEMRDPSEDDGDEDGDEDKEPEFVFKIRLSRSSRSERGKEEKGKEVDQGGVVVMLRWLQGQDHVVFESFCGWLNRKIDLETR</sequence>
<dbReference type="PANTHER" id="PTHR13393:SF0">
    <property type="entry name" value="RNA N6-ADENOSINE-METHYLTRANSFERASE METTL16"/>
    <property type="match status" value="1"/>
</dbReference>